<evidence type="ECO:0000313" key="2">
    <source>
        <dbReference type="Proteomes" id="UP000202259"/>
    </source>
</evidence>
<dbReference type="Gene3D" id="3.40.50.300">
    <property type="entry name" value="P-loop containing nucleotide triphosphate hydrolases"/>
    <property type="match status" value="1"/>
</dbReference>
<evidence type="ECO:0000313" key="1">
    <source>
        <dbReference type="EMBL" id="ASP49707.1"/>
    </source>
</evidence>
<dbReference type="InterPro" id="IPR027417">
    <property type="entry name" value="P-loop_NTPase"/>
</dbReference>
<accession>A0A222GCW6</accession>
<dbReference type="KEGG" id="cber:B5D82_19195"/>
<dbReference type="EMBL" id="CP020465">
    <property type="protein sequence ID" value="ASP49707.1"/>
    <property type="molecule type" value="Genomic_DNA"/>
</dbReference>
<dbReference type="RefSeq" id="WP_081154026.1">
    <property type="nucleotide sequence ID" value="NZ_CP020465.1"/>
</dbReference>
<name>A0A222GCW6_9GAMM</name>
<dbReference type="AlphaFoldDB" id="A0A222GCW6"/>
<keyword evidence="2" id="KW-1185">Reference proteome</keyword>
<dbReference type="Proteomes" id="UP000202259">
    <property type="component" value="Chromosome"/>
</dbReference>
<dbReference type="OrthoDB" id="6226415at2"/>
<organism evidence="1 2">
    <name type="scientific">Cognaticolwellia beringensis</name>
    <dbReference type="NCBI Taxonomy" id="1967665"/>
    <lineage>
        <taxon>Bacteria</taxon>
        <taxon>Pseudomonadati</taxon>
        <taxon>Pseudomonadota</taxon>
        <taxon>Gammaproteobacteria</taxon>
        <taxon>Alteromonadales</taxon>
        <taxon>Colwelliaceae</taxon>
        <taxon>Cognaticolwellia</taxon>
    </lineage>
</organism>
<proteinExistence type="predicted"/>
<reference evidence="1 2" key="1">
    <citation type="submission" date="2017-08" db="EMBL/GenBank/DDBJ databases">
        <title>Complete genome of Colwellia sp. NB097-1, a psychrophile bacterium ioslated from Bering Sea.</title>
        <authorList>
            <person name="Chen X."/>
        </authorList>
    </citation>
    <scope>NUCLEOTIDE SEQUENCE [LARGE SCALE GENOMIC DNA]</scope>
    <source>
        <strain evidence="1 2">NB097-1</strain>
    </source>
</reference>
<gene>
    <name evidence="1" type="ORF">B5D82_19195</name>
</gene>
<protein>
    <submittedName>
        <fullName evidence="1">Uncharacterized protein</fullName>
    </submittedName>
</protein>
<sequence length="156" mass="17629">MININKIDLELNNSSLAINNAVESPREISLSSTWCNIVPVNSPYDLSEKYQDICQNHHDDNKWILMINPENNSLEQLSSMGKINPEKILRVNANKVNVSLEHIKNTLLKGTCSAMILSDTNYNEAQLREISRCAALGKTHCILLQKTDSQQTKQLH</sequence>